<keyword evidence="7 8" id="KW-0275">Fatty acid biosynthesis</keyword>
<comment type="similarity">
    <text evidence="8">Belongs to the P-Pant transferase superfamily. AcpS family.</text>
</comment>
<keyword evidence="1 8" id="KW-0444">Lipid biosynthesis</keyword>
<dbReference type="EMBL" id="CP003059">
    <property type="protein sequence ID" value="AEP36561.1"/>
    <property type="molecule type" value="Genomic_DNA"/>
</dbReference>
<dbReference type="Proteomes" id="UP000009284">
    <property type="component" value="Chromosome"/>
</dbReference>
<evidence type="ECO:0000256" key="6">
    <source>
        <dbReference type="ARBA" id="ARBA00023098"/>
    </source>
</evidence>
<comment type="cofactor">
    <cofactor evidence="8">
        <name>Mg(2+)</name>
        <dbReference type="ChEBI" id="CHEBI:18420"/>
    </cofactor>
</comment>
<dbReference type="eggNOG" id="COG0736">
    <property type="taxonomic scope" value="Bacteria"/>
</dbReference>
<accession>G4QB20</accession>
<feature type="binding site" evidence="8">
    <location>
        <position position="68"/>
    </location>
    <ligand>
        <name>Mg(2+)</name>
        <dbReference type="ChEBI" id="CHEBI:18420"/>
    </ligand>
</feature>
<sequence length="137" mass="15611">MPTNISAIAGIGTDIIYMSRIQNTFERFGQKFVKRILGNQEQEVFKSRYSRDRKRGIRYIATRFAAKEAFSKAIGLGIRSPMAWTRVQILNASSGEPSLTFSEPLKSWYEERFGLGHVSLTDEADIVMAFVILERKV</sequence>
<evidence type="ECO:0000256" key="2">
    <source>
        <dbReference type="ARBA" id="ARBA00022679"/>
    </source>
</evidence>
<proteinExistence type="inferred from homology"/>
<comment type="catalytic activity">
    <reaction evidence="8">
        <text>apo-[ACP] + CoA = holo-[ACP] + adenosine 3',5'-bisphosphate + H(+)</text>
        <dbReference type="Rhea" id="RHEA:12068"/>
        <dbReference type="Rhea" id="RHEA-COMP:9685"/>
        <dbReference type="Rhea" id="RHEA-COMP:9690"/>
        <dbReference type="ChEBI" id="CHEBI:15378"/>
        <dbReference type="ChEBI" id="CHEBI:29999"/>
        <dbReference type="ChEBI" id="CHEBI:57287"/>
        <dbReference type="ChEBI" id="CHEBI:58343"/>
        <dbReference type="ChEBI" id="CHEBI:64479"/>
        <dbReference type="EC" id="2.7.8.7"/>
    </reaction>
</comment>
<dbReference type="Gene3D" id="3.90.470.20">
    <property type="entry name" value="4'-phosphopantetheinyl transferase domain"/>
    <property type="match status" value="1"/>
</dbReference>
<dbReference type="GO" id="GO:0005737">
    <property type="term" value="C:cytoplasm"/>
    <property type="evidence" value="ECO:0007669"/>
    <property type="project" value="UniProtKB-SubCell"/>
</dbReference>
<comment type="function">
    <text evidence="8">Transfers the 4'-phosphopantetheine moiety from coenzyme A to a Ser of acyl-carrier-protein.</text>
</comment>
<organism evidence="10 11">
    <name type="scientific">Taylorella asinigenitalis (strain MCE3)</name>
    <dbReference type="NCBI Taxonomy" id="1008459"/>
    <lineage>
        <taxon>Bacteria</taxon>
        <taxon>Pseudomonadati</taxon>
        <taxon>Pseudomonadota</taxon>
        <taxon>Betaproteobacteria</taxon>
        <taxon>Burkholderiales</taxon>
        <taxon>Alcaligenaceae</taxon>
        <taxon>Taylorella</taxon>
    </lineage>
</organism>
<keyword evidence="11" id="KW-1185">Reference proteome</keyword>
<evidence type="ECO:0000256" key="5">
    <source>
        <dbReference type="ARBA" id="ARBA00022842"/>
    </source>
</evidence>
<keyword evidence="3 8" id="KW-0479">Metal-binding</keyword>
<dbReference type="OrthoDB" id="517356at2"/>
<dbReference type="EC" id="2.7.8.7" evidence="8"/>
<keyword evidence="4 8" id="KW-0276">Fatty acid metabolism</keyword>
<dbReference type="GO" id="GO:0008897">
    <property type="term" value="F:holo-[acyl-carrier-protein] synthase activity"/>
    <property type="evidence" value="ECO:0007669"/>
    <property type="project" value="UniProtKB-UniRule"/>
</dbReference>
<keyword evidence="2 8" id="KW-0808">Transferase</keyword>
<evidence type="ECO:0000256" key="8">
    <source>
        <dbReference type="HAMAP-Rule" id="MF_00101"/>
    </source>
</evidence>
<evidence type="ECO:0000256" key="7">
    <source>
        <dbReference type="ARBA" id="ARBA00023160"/>
    </source>
</evidence>
<dbReference type="SUPFAM" id="SSF56214">
    <property type="entry name" value="4'-phosphopantetheinyl transferase"/>
    <property type="match status" value="1"/>
</dbReference>
<dbReference type="HAMAP" id="MF_00101">
    <property type="entry name" value="AcpS"/>
    <property type="match status" value="1"/>
</dbReference>
<dbReference type="RefSeq" id="WP_014111457.1">
    <property type="nucleotide sequence ID" value="NC_016043.1"/>
</dbReference>
<gene>
    <name evidence="8" type="primary">acpS</name>
    <name evidence="10" type="ordered locus">TASI_0791</name>
</gene>
<feature type="domain" description="4'-phosphopantetheinyl transferase" evidence="9">
    <location>
        <begin position="10"/>
        <end position="111"/>
    </location>
</feature>
<keyword evidence="8" id="KW-0963">Cytoplasm</keyword>
<keyword evidence="5 8" id="KW-0460">Magnesium</keyword>
<keyword evidence="6 8" id="KW-0443">Lipid metabolism</keyword>
<dbReference type="STRING" id="1008459.TASI_0791"/>
<dbReference type="NCBIfam" id="TIGR00516">
    <property type="entry name" value="acpS"/>
    <property type="match status" value="1"/>
</dbReference>
<name>G4QB20_TAYAM</name>
<dbReference type="KEGG" id="tas:TASI_0791"/>
<dbReference type="InterPro" id="IPR037143">
    <property type="entry name" value="4-PPantetheinyl_Trfase_dom_sf"/>
</dbReference>
<dbReference type="InterPro" id="IPR002582">
    <property type="entry name" value="ACPS"/>
</dbReference>
<evidence type="ECO:0000313" key="11">
    <source>
        <dbReference type="Proteomes" id="UP000009284"/>
    </source>
</evidence>
<evidence type="ECO:0000256" key="4">
    <source>
        <dbReference type="ARBA" id="ARBA00022832"/>
    </source>
</evidence>
<dbReference type="NCBIfam" id="TIGR00556">
    <property type="entry name" value="pantethn_trn"/>
    <property type="match status" value="1"/>
</dbReference>
<reference key="1">
    <citation type="submission" date="2011-09" db="EMBL/GenBank/DDBJ databases">
        <title>Genomic characterization of the Taylorella genus.</title>
        <authorList>
            <person name="Hebert L."/>
            <person name="Moumen B."/>
            <person name="Pons N."/>
            <person name="Duquesne F."/>
            <person name="Breuil M.-F."/>
            <person name="Goux D."/>
            <person name="Batto J.-M."/>
            <person name="Renault P."/>
            <person name="Laugier C."/>
            <person name="Petry S."/>
        </authorList>
    </citation>
    <scope>NUCLEOTIDE SEQUENCE</scope>
    <source>
        <strain>MCE3</strain>
    </source>
</reference>
<dbReference type="InterPro" id="IPR004568">
    <property type="entry name" value="Ppantetheine-prot_Trfase_dom"/>
</dbReference>
<dbReference type="InterPro" id="IPR008278">
    <property type="entry name" value="4-PPantetheinyl_Trfase_dom"/>
</dbReference>
<evidence type="ECO:0000256" key="3">
    <source>
        <dbReference type="ARBA" id="ARBA00022723"/>
    </source>
</evidence>
<evidence type="ECO:0000259" key="9">
    <source>
        <dbReference type="Pfam" id="PF01648"/>
    </source>
</evidence>
<evidence type="ECO:0000313" key="10">
    <source>
        <dbReference type="EMBL" id="AEP36561.1"/>
    </source>
</evidence>
<dbReference type="GO" id="GO:0006633">
    <property type="term" value="P:fatty acid biosynthetic process"/>
    <property type="evidence" value="ECO:0007669"/>
    <property type="project" value="UniProtKB-UniRule"/>
</dbReference>
<dbReference type="AlphaFoldDB" id="G4QB20"/>
<feature type="binding site" evidence="8">
    <location>
        <position position="14"/>
    </location>
    <ligand>
        <name>Mg(2+)</name>
        <dbReference type="ChEBI" id="CHEBI:18420"/>
    </ligand>
</feature>
<reference evidence="10 11" key="2">
    <citation type="journal article" date="2012" name="PLoS ONE">
        <title>Genomic characterization of the taylorella genus.</title>
        <authorList>
            <person name="Hebert L."/>
            <person name="Moumen B."/>
            <person name="Pons N."/>
            <person name="Duquesne F."/>
            <person name="Breuil M.F."/>
            <person name="Goux D."/>
            <person name="Batto J.M."/>
            <person name="Laugier C."/>
            <person name="Renault P."/>
            <person name="Petry S."/>
        </authorList>
    </citation>
    <scope>NUCLEOTIDE SEQUENCE [LARGE SCALE GENOMIC DNA]</scope>
    <source>
        <strain evidence="10 11">MCE3</strain>
    </source>
</reference>
<dbReference type="Pfam" id="PF01648">
    <property type="entry name" value="ACPS"/>
    <property type="match status" value="1"/>
</dbReference>
<comment type="subcellular location">
    <subcellularLocation>
        <location evidence="8">Cytoplasm</location>
    </subcellularLocation>
</comment>
<evidence type="ECO:0000256" key="1">
    <source>
        <dbReference type="ARBA" id="ARBA00022516"/>
    </source>
</evidence>
<dbReference type="GO" id="GO:0000287">
    <property type="term" value="F:magnesium ion binding"/>
    <property type="evidence" value="ECO:0007669"/>
    <property type="project" value="UniProtKB-UniRule"/>
</dbReference>
<protein>
    <recommendedName>
        <fullName evidence="8">Holo-[acyl-carrier-protein] synthase</fullName>
        <shortName evidence="8">Holo-ACP synthase</shortName>
        <ecNumber evidence="8">2.7.8.7</ecNumber>
    </recommendedName>
    <alternativeName>
        <fullName evidence="8">4'-phosphopantetheinyl transferase AcpS</fullName>
    </alternativeName>
</protein>
<dbReference type="HOGENOM" id="CLU_089696_3_1_4"/>